<dbReference type="InterPro" id="IPR001296">
    <property type="entry name" value="Glyco_trans_1"/>
</dbReference>
<name>A0ABW3KBB0_9BACT</name>
<comment type="caution">
    <text evidence="3">The sequence shown here is derived from an EMBL/GenBank/DDBJ whole genome shotgun (WGS) entry which is preliminary data.</text>
</comment>
<evidence type="ECO:0000259" key="2">
    <source>
        <dbReference type="Pfam" id="PF13477"/>
    </source>
</evidence>
<dbReference type="Proteomes" id="UP001597112">
    <property type="component" value="Unassembled WGS sequence"/>
</dbReference>
<feature type="domain" description="Glycosyl transferase family 1" evidence="1">
    <location>
        <begin position="180"/>
        <end position="326"/>
    </location>
</feature>
<dbReference type="Gene3D" id="3.40.50.2000">
    <property type="entry name" value="Glycogen Phosphorylase B"/>
    <property type="match status" value="2"/>
</dbReference>
<evidence type="ECO:0000313" key="3">
    <source>
        <dbReference type="EMBL" id="MFD1003409.1"/>
    </source>
</evidence>
<evidence type="ECO:0000259" key="1">
    <source>
        <dbReference type="Pfam" id="PF00534"/>
    </source>
</evidence>
<dbReference type="CDD" id="cd03808">
    <property type="entry name" value="GT4_CapM-like"/>
    <property type="match status" value="1"/>
</dbReference>
<dbReference type="SUPFAM" id="SSF53756">
    <property type="entry name" value="UDP-Glycosyltransferase/glycogen phosphorylase"/>
    <property type="match status" value="1"/>
</dbReference>
<reference evidence="4" key="1">
    <citation type="journal article" date="2019" name="Int. J. Syst. Evol. Microbiol.">
        <title>The Global Catalogue of Microorganisms (GCM) 10K type strain sequencing project: providing services to taxonomists for standard genome sequencing and annotation.</title>
        <authorList>
            <consortium name="The Broad Institute Genomics Platform"/>
            <consortium name="The Broad Institute Genome Sequencing Center for Infectious Disease"/>
            <person name="Wu L."/>
            <person name="Ma J."/>
        </authorList>
    </citation>
    <scope>NUCLEOTIDE SEQUENCE [LARGE SCALE GENOMIC DNA]</scope>
    <source>
        <strain evidence="4">CCUG 58938</strain>
    </source>
</reference>
<evidence type="ECO:0000313" key="4">
    <source>
        <dbReference type="Proteomes" id="UP001597112"/>
    </source>
</evidence>
<dbReference type="PANTHER" id="PTHR12526:SF638">
    <property type="entry name" value="SPORE COAT PROTEIN SA"/>
    <property type="match status" value="1"/>
</dbReference>
<protein>
    <submittedName>
        <fullName evidence="3">Glycosyltransferase family 4 protein</fullName>
    </submittedName>
</protein>
<organism evidence="3 4">
    <name type="scientific">Ohtaekwangia kribbensis</name>
    <dbReference type="NCBI Taxonomy" id="688913"/>
    <lineage>
        <taxon>Bacteria</taxon>
        <taxon>Pseudomonadati</taxon>
        <taxon>Bacteroidota</taxon>
        <taxon>Cytophagia</taxon>
        <taxon>Cytophagales</taxon>
        <taxon>Fulvivirgaceae</taxon>
        <taxon>Ohtaekwangia</taxon>
    </lineage>
</organism>
<dbReference type="Pfam" id="PF00534">
    <property type="entry name" value="Glycos_transf_1"/>
    <property type="match status" value="1"/>
</dbReference>
<dbReference type="Pfam" id="PF13477">
    <property type="entry name" value="Glyco_trans_4_2"/>
    <property type="match status" value="1"/>
</dbReference>
<accession>A0ABW3KBB0</accession>
<dbReference type="EMBL" id="JBHTKA010000016">
    <property type="protein sequence ID" value="MFD1003409.1"/>
    <property type="molecule type" value="Genomic_DNA"/>
</dbReference>
<proteinExistence type="predicted"/>
<sequence>MRIAIVLNTSWNIYNFRMNFVHALLEQGYEVHTIAPVDEYTHLLEEAGCIHHKVKMDSRGANPIKDSALVVELYSIYKKVNPDIILHYTIKPNVYGTLAASLLGIPVVNNVCGLGTVFLKKNLVSAIAIFLYKISFRFAKKVYFQNPDDLTLFVNRKLVRANAVDLLPGSGIDLKKFQPANFQRNEKFTFLLISRLITDKGVMEYIEAVRKLRSSGVNAHFQVLGAMDPEHKRGIKTEVIQDWIDSKTIEYLGTTDNVQKYIHQADCIVLPSYREGTPRTLLEAASSSKPIIATDVPGCNHVVKDNFNGLLCRLKDADDLAEKMKMMAGFENATLKLFGENGRAKMEAEYSESIVIDKYLQTICELRKVS</sequence>
<dbReference type="InterPro" id="IPR028098">
    <property type="entry name" value="Glyco_trans_4-like_N"/>
</dbReference>
<dbReference type="RefSeq" id="WP_377586085.1">
    <property type="nucleotide sequence ID" value="NZ_JBHTKA010000016.1"/>
</dbReference>
<feature type="domain" description="Glycosyltransferase subfamily 4-like N-terminal" evidence="2">
    <location>
        <begin position="3"/>
        <end position="146"/>
    </location>
</feature>
<keyword evidence="4" id="KW-1185">Reference proteome</keyword>
<gene>
    <name evidence="3" type="ORF">ACFQ21_29055</name>
</gene>
<dbReference type="PANTHER" id="PTHR12526">
    <property type="entry name" value="GLYCOSYLTRANSFERASE"/>
    <property type="match status" value="1"/>
</dbReference>